<proteinExistence type="predicted"/>
<name>A0A0F5FKK4_9HYPH</name>
<sequence>MPLQNRVTPFGDIVSDPSRGALMGNRGILHDDNQQLGTSRWKHHNWVTCVLSFKGRKRALMALGHYTELFFLDEATALAAGHRPCAECRRADYERFVMAWVEGNRMATRPAAPTLDSDLHCHRVTRNGQRVTYRAPGDTLPDGTIIALATEAWLVWRGQRHRWSFIGYGDSQPLDHTEVEVLTPQPTVAALCAGYRPAVHQSVEVMTVAGGPGGER</sequence>
<dbReference type="AlphaFoldDB" id="A0A0F5FKK4"/>
<evidence type="ECO:0000313" key="2">
    <source>
        <dbReference type="Proteomes" id="UP000033649"/>
    </source>
</evidence>
<protein>
    <recommendedName>
        <fullName evidence="3">Ada DNA repair metal-binding domain-containing protein</fullName>
    </recommendedName>
</protein>
<accession>A0A0F5FKK4</accession>
<comment type="caution">
    <text evidence="1">The sequence shown here is derived from an EMBL/GenBank/DDBJ whole genome shotgun (WGS) entry which is preliminary data.</text>
</comment>
<dbReference type="Proteomes" id="UP000033649">
    <property type="component" value="Unassembled WGS sequence"/>
</dbReference>
<dbReference type="EMBL" id="JZEY01000054">
    <property type="protein sequence ID" value="KKB09429.1"/>
    <property type="molecule type" value="Genomic_DNA"/>
</dbReference>
<evidence type="ECO:0008006" key="3">
    <source>
        <dbReference type="Google" id="ProtNLM"/>
    </source>
</evidence>
<gene>
    <name evidence="1" type="ORF">VE26_05715</name>
</gene>
<organism evidence="1 2">
    <name type="scientific">Devosia chinhatensis</name>
    <dbReference type="NCBI Taxonomy" id="429727"/>
    <lineage>
        <taxon>Bacteria</taxon>
        <taxon>Pseudomonadati</taxon>
        <taxon>Pseudomonadota</taxon>
        <taxon>Alphaproteobacteria</taxon>
        <taxon>Hyphomicrobiales</taxon>
        <taxon>Devosiaceae</taxon>
        <taxon>Devosia</taxon>
    </lineage>
</organism>
<dbReference type="OrthoDB" id="894286at2"/>
<evidence type="ECO:0000313" key="1">
    <source>
        <dbReference type="EMBL" id="KKB09429.1"/>
    </source>
</evidence>
<dbReference type="STRING" id="429727.VE26_05715"/>
<reference evidence="1 2" key="1">
    <citation type="submission" date="2015-03" db="EMBL/GenBank/DDBJ databases">
        <authorList>
            <person name="Hassan Y."/>
            <person name="Lepp D."/>
            <person name="Li X.-Z."/>
            <person name="Zhou T."/>
        </authorList>
    </citation>
    <scope>NUCLEOTIDE SEQUENCE [LARGE SCALE GENOMIC DNA]</scope>
    <source>
        <strain evidence="1 2">IPL18</strain>
    </source>
</reference>
<dbReference type="PATRIC" id="fig|429727.3.peg.1183"/>
<keyword evidence="2" id="KW-1185">Reference proteome</keyword>